<name>A0A8J3CG74_9BURK</name>
<organism evidence="2 3">
    <name type="scientific">Formosimonas limnophila</name>
    <dbReference type="NCBI Taxonomy" id="1384487"/>
    <lineage>
        <taxon>Bacteria</taxon>
        <taxon>Pseudomonadati</taxon>
        <taxon>Pseudomonadota</taxon>
        <taxon>Betaproteobacteria</taxon>
        <taxon>Burkholderiales</taxon>
        <taxon>Burkholderiaceae</taxon>
        <taxon>Formosimonas</taxon>
    </lineage>
</organism>
<dbReference type="AlphaFoldDB" id="A0A8J3CG74"/>
<dbReference type="PANTHER" id="PTHR33293:SF1">
    <property type="entry name" value="INSERTION ELEMENT IS1 1 PROTEIN INSB-RELATED"/>
    <property type="match status" value="1"/>
</dbReference>
<dbReference type="InterPro" id="IPR032874">
    <property type="entry name" value="DDE_dom"/>
</dbReference>
<comment type="caution">
    <text evidence="2">The sequence shown here is derived from an EMBL/GenBank/DDBJ whole genome shotgun (WGS) entry which is preliminary data.</text>
</comment>
<dbReference type="Pfam" id="PF13610">
    <property type="entry name" value="DDE_Tnp_IS240"/>
    <property type="match status" value="1"/>
</dbReference>
<dbReference type="Proteomes" id="UP000614287">
    <property type="component" value="Unassembled WGS sequence"/>
</dbReference>
<evidence type="ECO:0000313" key="2">
    <source>
        <dbReference type="EMBL" id="GHA68710.1"/>
    </source>
</evidence>
<reference evidence="2" key="2">
    <citation type="submission" date="2020-09" db="EMBL/GenBank/DDBJ databases">
        <authorList>
            <person name="Sun Q."/>
            <person name="Kim S."/>
        </authorList>
    </citation>
    <scope>NUCLEOTIDE SEQUENCE</scope>
    <source>
        <strain evidence="2">KCTC 32501</strain>
    </source>
</reference>
<evidence type="ECO:0000313" key="3">
    <source>
        <dbReference type="Proteomes" id="UP000614287"/>
    </source>
</evidence>
<protein>
    <submittedName>
        <fullName evidence="2">Transposase</fullName>
    </submittedName>
</protein>
<evidence type="ECO:0000259" key="1">
    <source>
        <dbReference type="Pfam" id="PF13610"/>
    </source>
</evidence>
<proteinExistence type="predicted"/>
<gene>
    <name evidence="2" type="ORF">GCM10009007_06840</name>
</gene>
<accession>A0A8J3CG74</accession>
<dbReference type="InterPro" id="IPR051354">
    <property type="entry name" value="Transposase_27_IS1"/>
</dbReference>
<keyword evidence="3" id="KW-1185">Reference proteome</keyword>
<dbReference type="EMBL" id="BMZG01000003">
    <property type="protein sequence ID" value="GHA68710.1"/>
    <property type="molecule type" value="Genomic_DNA"/>
</dbReference>
<sequence>MNIMPIEKRVQIIQLLVEGNSMRSVERIVGCSINTVTKLLVEVGQACADYQGKAMRNLNCKRVQCDEIWSFVYAKERNIPDELKDVFGYGDVYTWTAIDADTKLIPSWFVGTRGAESAHAFISDLAGRMTNRVQLTTDGHKAYLEAVEEAFHGDIDYAMLVKLYGNNPKEDQRKYSLSKFKGAVQGVVSGNPEKEHVSTSFVERQNLTMRMHMRRFTRLTNGFSKKVDNHMNAVSLHFMYYNFAKIHKTLRVTPAMEAGISDHVWSIEEIVRLVPEPVAKKRGSYKKTEKRVEIISEGATITSHKKKHFE</sequence>
<reference evidence="2" key="1">
    <citation type="journal article" date="2014" name="Int. J. Syst. Evol. Microbiol.">
        <title>Complete genome sequence of Corynebacterium casei LMG S-19264T (=DSM 44701T), isolated from a smear-ripened cheese.</title>
        <authorList>
            <consortium name="US DOE Joint Genome Institute (JGI-PGF)"/>
            <person name="Walter F."/>
            <person name="Albersmeier A."/>
            <person name="Kalinowski J."/>
            <person name="Ruckert C."/>
        </authorList>
    </citation>
    <scope>NUCLEOTIDE SEQUENCE</scope>
    <source>
        <strain evidence="2">KCTC 32501</strain>
    </source>
</reference>
<feature type="domain" description="DDE" evidence="1">
    <location>
        <begin position="91"/>
        <end position="153"/>
    </location>
</feature>
<dbReference type="PANTHER" id="PTHR33293">
    <property type="entry name" value="INSERTION ELEMENT IS1 1 PROTEIN INSB-RELATED"/>
    <property type="match status" value="1"/>
</dbReference>